<protein>
    <submittedName>
        <fullName evidence="1">Uncharacterized protein</fullName>
    </submittedName>
</protein>
<reference evidence="1 2" key="1">
    <citation type="submission" date="2017-04" db="EMBL/GenBank/DDBJ databases">
        <title>Draft genome sequence of Zooshikella ganghwensis VG4 isolated from Red Sea sediments.</title>
        <authorList>
            <person name="Rehman Z."/>
            <person name="Alam I."/>
            <person name="Kamau A."/>
            <person name="Bajic V."/>
            <person name="Leiknes T."/>
        </authorList>
    </citation>
    <scope>NUCLEOTIDE SEQUENCE [LARGE SCALE GENOMIC DNA]</scope>
    <source>
        <strain evidence="1 2">VG4</strain>
    </source>
</reference>
<gene>
    <name evidence="1" type="ORF">B9G39_15315</name>
</gene>
<dbReference type="Proteomes" id="UP000257039">
    <property type="component" value="Unassembled WGS sequence"/>
</dbReference>
<proteinExistence type="predicted"/>
<keyword evidence="2" id="KW-1185">Reference proteome</keyword>
<dbReference type="AlphaFoldDB" id="A0A4P9VRJ6"/>
<organism evidence="1 2">
    <name type="scientific">Zooshikella ganghwensis</name>
    <dbReference type="NCBI Taxonomy" id="202772"/>
    <lineage>
        <taxon>Bacteria</taxon>
        <taxon>Pseudomonadati</taxon>
        <taxon>Pseudomonadota</taxon>
        <taxon>Gammaproteobacteria</taxon>
        <taxon>Oceanospirillales</taxon>
        <taxon>Zooshikellaceae</taxon>
        <taxon>Zooshikella</taxon>
    </lineage>
</organism>
<sequence>MTTPTSQAQVSSPFTFNISKNHLSFILSSDLSISYHQTNNPRTPIGKKTDALHIEISVESQKF</sequence>
<accession>A0A4P9VRJ6</accession>
<name>A0A4P9VRJ6_9GAMM</name>
<dbReference type="EMBL" id="NDXW01000001">
    <property type="protein sequence ID" value="RDH44690.1"/>
    <property type="molecule type" value="Genomic_DNA"/>
</dbReference>
<comment type="caution">
    <text evidence="1">The sequence shown here is derived from an EMBL/GenBank/DDBJ whole genome shotgun (WGS) entry which is preliminary data.</text>
</comment>
<evidence type="ECO:0000313" key="2">
    <source>
        <dbReference type="Proteomes" id="UP000257039"/>
    </source>
</evidence>
<evidence type="ECO:0000313" key="1">
    <source>
        <dbReference type="EMBL" id="RDH44690.1"/>
    </source>
</evidence>